<dbReference type="NCBIfam" id="TIGR00756">
    <property type="entry name" value="PPR"/>
    <property type="match status" value="2"/>
</dbReference>
<protein>
    <recommendedName>
        <fullName evidence="6">Pentacotripeptide-repeat region of PRORP domain-containing protein</fullName>
    </recommendedName>
</protein>
<sequence length="595" mass="67111">MSSLFLLASSSTHKCASSSTRVLARAHKPHSYCVFREGLLLGSTRTFTHRSYSTLNVSIQQQQQQGSSLNHHSSSILGMMHTKTQQCSFSSHLSAPKDTKTIKTTKNKSKTKNTSHTSSINNNIHTLSHTSNNENIIAEESTKKIPPTYEEVVKRKNEIMDTLDFYTKMKKANTPVPLPSSSNKAQGPLFEVYREVKFFLNENERYHLGVVGTLLDKLVDTIREVGDVETARTLLNLLTSRIDNCKNMDLSPEVVVKKLKLKPKITKLLQIIITQGNDVAGAIAFLRNSKNEHGQTAPYIGTSAFTVVLNGLVNEIKVFKPTCEHNSVVMKRAMELFNWMDESDEVLVPPDEFTFTALIRGYALICDMGMAMELYNQMSTEYGMKPPIVTKEIIIEGYIKEGNVDKAYEFFKENCTEEYDAYYNSLIAGFTQDGKLDKAYELVDEMISKNVTVSTSTYNSFLSGLVRSKNYTQQDIDAILKSMETRKLKPNSKTFSLIIKCLIQQGRLNEAIEYYGQHPEAIAGAKVIAASLLKTGRLEEAENLMEQMITEYKKHSMVDPHTMSRTIQYLIKIMLSVGSVKRAAFWRKQLPRITS</sequence>
<keyword evidence="5" id="KW-1185">Reference proteome</keyword>
<evidence type="ECO:0000256" key="1">
    <source>
        <dbReference type="ARBA" id="ARBA00022737"/>
    </source>
</evidence>
<dbReference type="Pfam" id="PF13041">
    <property type="entry name" value="PPR_2"/>
    <property type="match status" value="1"/>
</dbReference>
<dbReference type="InterPro" id="IPR002885">
    <property type="entry name" value="PPR_rpt"/>
</dbReference>
<dbReference type="PROSITE" id="PS51375">
    <property type="entry name" value="PPR"/>
    <property type="match status" value="3"/>
</dbReference>
<dbReference type="InterPro" id="IPR011990">
    <property type="entry name" value="TPR-like_helical_dom_sf"/>
</dbReference>
<dbReference type="AlphaFoldDB" id="A0AA88GSD8"/>
<dbReference type="EMBL" id="PYSW02000011">
    <property type="protein sequence ID" value="KAG2388010.1"/>
    <property type="molecule type" value="Genomic_DNA"/>
</dbReference>
<evidence type="ECO:0000256" key="2">
    <source>
        <dbReference type="PROSITE-ProRule" id="PRU00708"/>
    </source>
</evidence>
<comment type="caution">
    <text evidence="4">The sequence shown here is derived from an EMBL/GenBank/DDBJ whole genome shotgun (WGS) entry which is preliminary data.</text>
</comment>
<evidence type="ECO:0000256" key="3">
    <source>
        <dbReference type="SAM" id="MobiDB-lite"/>
    </source>
</evidence>
<dbReference type="PANTHER" id="PTHR47941">
    <property type="entry name" value="PENTATRICOPEPTIDE REPEAT-CONTAINING PROTEIN 3, MITOCHONDRIAL"/>
    <property type="match status" value="1"/>
</dbReference>
<feature type="compositionally biased region" description="Basic residues" evidence="3">
    <location>
        <begin position="103"/>
        <end position="113"/>
    </location>
</feature>
<dbReference type="SUPFAM" id="SSF81901">
    <property type="entry name" value="HCP-like"/>
    <property type="match status" value="1"/>
</dbReference>
<dbReference type="Pfam" id="PF01535">
    <property type="entry name" value="PPR"/>
    <property type="match status" value="4"/>
</dbReference>
<dbReference type="RefSeq" id="XP_044552002.1">
    <property type="nucleotide sequence ID" value="XM_044698694.1"/>
</dbReference>
<evidence type="ECO:0000313" key="5">
    <source>
        <dbReference type="Proteomes" id="UP000816034"/>
    </source>
</evidence>
<evidence type="ECO:0000313" key="4">
    <source>
        <dbReference type="EMBL" id="KAG2388010.1"/>
    </source>
</evidence>
<feature type="repeat" description="PPR" evidence="2">
    <location>
        <begin position="454"/>
        <end position="490"/>
    </location>
</feature>
<feature type="repeat" description="PPR" evidence="2">
    <location>
        <begin position="351"/>
        <end position="386"/>
    </location>
</feature>
<dbReference type="SUPFAM" id="SSF48452">
    <property type="entry name" value="TPR-like"/>
    <property type="match status" value="1"/>
</dbReference>
<feature type="repeat" description="PPR" evidence="2">
    <location>
        <begin position="419"/>
        <end position="453"/>
    </location>
</feature>
<feature type="region of interest" description="Disordered" evidence="3">
    <location>
        <begin position="87"/>
        <end position="127"/>
    </location>
</feature>
<gene>
    <name evidence="4" type="ORF">C9374_000860</name>
</gene>
<dbReference type="Gene3D" id="1.25.40.10">
    <property type="entry name" value="Tetratricopeptide repeat domain"/>
    <property type="match status" value="2"/>
</dbReference>
<reference evidence="4 5" key="1">
    <citation type="journal article" date="2018" name="BMC Genomics">
        <title>The genome of Naegleria lovaniensis, the basis for a comparative approach to unravel pathogenicity factors of the human pathogenic amoeba N. fowleri.</title>
        <authorList>
            <person name="Liechti N."/>
            <person name="Schurch N."/>
            <person name="Bruggmann R."/>
            <person name="Wittwer M."/>
        </authorList>
    </citation>
    <scope>NUCLEOTIDE SEQUENCE [LARGE SCALE GENOMIC DNA]</scope>
    <source>
        <strain evidence="4 5">ATCC 30569</strain>
    </source>
</reference>
<dbReference type="Proteomes" id="UP000816034">
    <property type="component" value="Unassembled WGS sequence"/>
</dbReference>
<accession>A0AA88GSD8</accession>
<evidence type="ECO:0008006" key="6">
    <source>
        <dbReference type="Google" id="ProtNLM"/>
    </source>
</evidence>
<keyword evidence="1" id="KW-0677">Repeat</keyword>
<name>A0AA88GSD8_NAELO</name>
<dbReference type="GeneID" id="68093316"/>
<proteinExistence type="predicted"/>
<organism evidence="4 5">
    <name type="scientific">Naegleria lovaniensis</name>
    <name type="common">Amoeba</name>
    <dbReference type="NCBI Taxonomy" id="51637"/>
    <lineage>
        <taxon>Eukaryota</taxon>
        <taxon>Discoba</taxon>
        <taxon>Heterolobosea</taxon>
        <taxon>Tetramitia</taxon>
        <taxon>Eutetramitia</taxon>
        <taxon>Vahlkampfiidae</taxon>
        <taxon>Naegleria</taxon>
    </lineage>
</organism>
<feature type="compositionally biased region" description="Low complexity" evidence="3">
    <location>
        <begin position="114"/>
        <end position="126"/>
    </location>
</feature>